<keyword evidence="13 14" id="KW-0472">Membrane</keyword>
<accession>A0A2P8HEC3</accession>
<dbReference type="SMART" id="SM00388">
    <property type="entry name" value="HisKA"/>
    <property type="match status" value="1"/>
</dbReference>
<dbReference type="GO" id="GO:0005886">
    <property type="term" value="C:plasma membrane"/>
    <property type="evidence" value="ECO:0007669"/>
    <property type="project" value="UniProtKB-SubCell"/>
</dbReference>
<sequence length="457" mass="51733">MNPSLKKRLIAAFLSIIIIPILSAAVTFYIGTQTIAAEDHSGLNQLFTDVETTIQDQESILSQNQLFYQEIEPLLNEYDIDLKVYREEGDLLFTSTDFHSDERAGTAFLGVDQFTLEVATDSGELLEVEIQANSLQTEPFHALQDVLYIALLSAGAGLVTLVVLIVMWTWYISRTVLYPLKHMYHATEEMRGGNLDYPIPYERNDEIGRFVQGFDVMREHLKTSYAKQKQYEDARNVLLASTSHDLRTPLSSIKGYVEGLQDGIAKDEEMRARYLQVIHDKAGHLETLIEDLFEYSKMELEELPVEKVQIGVETYFKEILERVQFEVNREGVAFSFALNTSDRVMLLDPKRIKQVMYNLVDNAVHYGGDHISIQVETIDESLVIRVNDNGPGIAPEDLPHIFQSFYRGEKSRSHQYHAGSGLGLSIVNYIIQSHGGNIDVTSEQDEGATFIITLPVQ</sequence>
<gene>
    <name evidence="17" type="ORF">B0H94_108176</name>
</gene>
<dbReference type="InterPro" id="IPR005467">
    <property type="entry name" value="His_kinase_dom"/>
</dbReference>
<evidence type="ECO:0000256" key="13">
    <source>
        <dbReference type="ARBA" id="ARBA00023136"/>
    </source>
</evidence>
<dbReference type="Gene3D" id="3.30.565.10">
    <property type="entry name" value="Histidine kinase-like ATPase, C-terminal domain"/>
    <property type="match status" value="1"/>
</dbReference>
<keyword evidence="18" id="KW-1185">Reference proteome</keyword>
<evidence type="ECO:0000256" key="3">
    <source>
        <dbReference type="ARBA" id="ARBA00012438"/>
    </source>
</evidence>
<dbReference type="InterPro" id="IPR003661">
    <property type="entry name" value="HisK_dim/P_dom"/>
</dbReference>
<keyword evidence="7 14" id="KW-0812">Transmembrane</keyword>
<evidence type="ECO:0000256" key="2">
    <source>
        <dbReference type="ARBA" id="ARBA00004651"/>
    </source>
</evidence>
<proteinExistence type="predicted"/>
<evidence type="ECO:0000256" key="6">
    <source>
        <dbReference type="ARBA" id="ARBA00022679"/>
    </source>
</evidence>
<keyword evidence="9 17" id="KW-0418">Kinase</keyword>
<dbReference type="GO" id="GO:0000155">
    <property type="term" value="F:phosphorelay sensor kinase activity"/>
    <property type="evidence" value="ECO:0007669"/>
    <property type="project" value="InterPro"/>
</dbReference>
<dbReference type="EC" id="2.7.13.3" evidence="3"/>
<dbReference type="Gene3D" id="6.10.340.10">
    <property type="match status" value="1"/>
</dbReference>
<dbReference type="InterPro" id="IPR036890">
    <property type="entry name" value="HATPase_C_sf"/>
</dbReference>
<evidence type="ECO:0000256" key="11">
    <source>
        <dbReference type="ARBA" id="ARBA00022989"/>
    </source>
</evidence>
<dbReference type="SMART" id="SM00304">
    <property type="entry name" value="HAMP"/>
    <property type="match status" value="1"/>
</dbReference>
<dbReference type="RefSeq" id="WP_106589032.1">
    <property type="nucleotide sequence ID" value="NZ_PYAV01000008.1"/>
</dbReference>
<dbReference type="CDD" id="cd06225">
    <property type="entry name" value="HAMP"/>
    <property type="match status" value="1"/>
</dbReference>
<evidence type="ECO:0000256" key="4">
    <source>
        <dbReference type="ARBA" id="ARBA00022475"/>
    </source>
</evidence>
<dbReference type="InterPro" id="IPR003594">
    <property type="entry name" value="HATPase_dom"/>
</dbReference>
<dbReference type="SUPFAM" id="SSF158472">
    <property type="entry name" value="HAMP domain-like"/>
    <property type="match status" value="1"/>
</dbReference>
<keyword evidence="12" id="KW-0902">Two-component regulatory system</keyword>
<name>A0A2P8HEC3_9BACI</name>
<dbReference type="FunFam" id="3.30.565.10:FF:000006">
    <property type="entry name" value="Sensor histidine kinase WalK"/>
    <property type="match status" value="1"/>
</dbReference>
<evidence type="ECO:0000313" key="18">
    <source>
        <dbReference type="Proteomes" id="UP000242310"/>
    </source>
</evidence>
<evidence type="ECO:0000256" key="1">
    <source>
        <dbReference type="ARBA" id="ARBA00000085"/>
    </source>
</evidence>
<dbReference type="InterPro" id="IPR050398">
    <property type="entry name" value="HssS/ArlS-like"/>
</dbReference>
<dbReference type="SUPFAM" id="SSF47384">
    <property type="entry name" value="Homodimeric domain of signal transducing histidine kinase"/>
    <property type="match status" value="1"/>
</dbReference>
<evidence type="ECO:0000256" key="8">
    <source>
        <dbReference type="ARBA" id="ARBA00022741"/>
    </source>
</evidence>
<evidence type="ECO:0000313" key="17">
    <source>
        <dbReference type="EMBL" id="PSL44563.1"/>
    </source>
</evidence>
<keyword evidence="6" id="KW-0808">Transferase</keyword>
<dbReference type="InterPro" id="IPR003660">
    <property type="entry name" value="HAMP_dom"/>
</dbReference>
<dbReference type="FunFam" id="1.10.287.130:FF:000001">
    <property type="entry name" value="Two-component sensor histidine kinase"/>
    <property type="match status" value="1"/>
</dbReference>
<comment type="subcellular location">
    <subcellularLocation>
        <location evidence="2">Cell membrane</location>
        <topology evidence="2">Multi-pass membrane protein</topology>
    </subcellularLocation>
</comment>
<dbReference type="Gene3D" id="1.10.287.130">
    <property type="match status" value="1"/>
</dbReference>
<protein>
    <recommendedName>
        <fullName evidence="3">histidine kinase</fullName>
        <ecNumber evidence="3">2.7.13.3</ecNumber>
    </recommendedName>
</protein>
<dbReference type="PROSITE" id="PS50885">
    <property type="entry name" value="HAMP"/>
    <property type="match status" value="1"/>
</dbReference>
<dbReference type="SMART" id="SM00387">
    <property type="entry name" value="HATPase_c"/>
    <property type="match status" value="1"/>
</dbReference>
<dbReference type="PANTHER" id="PTHR45528">
    <property type="entry name" value="SENSOR HISTIDINE KINASE CPXA"/>
    <property type="match status" value="1"/>
</dbReference>
<dbReference type="CDD" id="cd00075">
    <property type="entry name" value="HATPase"/>
    <property type="match status" value="1"/>
</dbReference>
<dbReference type="SUPFAM" id="SSF55874">
    <property type="entry name" value="ATPase domain of HSP90 chaperone/DNA topoisomerase II/histidine kinase"/>
    <property type="match status" value="1"/>
</dbReference>
<feature type="domain" description="Histidine kinase" evidence="15">
    <location>
        <begin position="241"/>
        <end position="457"/>
    </location>
</feature>
<evidence type="ECO:0000256" key="14">
    <source>
        <dbReference type="SAM" id="Phobius"/>
    </source>
</evidence>
<evidence type="ECO:0000256" key="5">
    <source>
        <dbReference type="ARBA" id="ARBA00022553"/>
    </source>
</evidence>
<dbReference type="Pfam" id="PF00512">
    <property type="entry name" value="HisKA"/>
    <property type="match status" value="1"/>
</dbReference>
<evidence type="ECO:0000256" key="12">
    <source>
        <dbReference type="ARBA" id="ARBA00023012"/>
    </source>
</evidence>
<dbReference type="Pfam" id="PF00672">
    <property type="entry name" value="HAMP"/>
    <property type="match status" value="1"/>
</dbReference>
<keyword evidence="11 14" id="KW-1133">Transmembrane helix</keyword>
<evidence type="ECO:0000256" key="10">
    <source>
        <dbReference type="ARBA" id="ARBA00022840"/>
    </source>
</evidence>
<feature type="transmembrane region" description="Helical" evidence="14">
    <location>
        <begin position="146"/>
        <end position="171"/>
    </location>
</feature>
<feature type="domain" description="HAMP" evidence="16">
    <location>
        <begin position="174"/>
        <end position="226"/>
    </location>
</feature>
<dbReference type="OrthoDB" id="9780718at2"/>
<comment type="catalytic activity">
    <reaction evidence="1">
        <text>ATP + protein L-histidine = ADP + protein N-phospho-L-histidine.</text>
        <dbReference type="EC" id="2.7.13.3"/>
    </reaction>
</comment>
<organism evidence="17 18">
    <name type="scientific">Salsuginibacillus halophilus</name>
    <dbReference type="NCBI Taxonomy" id="517424"/>
    <lineage>
        <taxon>Bacteria</taxon>
        <taxon>Bacillati</taxon>
        <taxon>Bacillota</taxon>
        <taxon>Bacilli</taxon>
        <taxon>Bacillales</taxon>
        <taxon>Bacillaceae</taxon>
        <taxon>Salsuginibacillus</taxon>
    </lineage>
</organism>
<comment type="caution">
    <text evidence="17">The sequence shown here is derived from an EMBL/GenBank/DDBJ whole genome shotgun (WGS) entry which is preliminary data.</text>
</comment>
<keyword evidence="4" id="KW-1003">Cell membrane</keyword>
<dbReference type="InterPro" id="IPR004358">
    <property type="entry name" value="Sig_transdc_His_kin-like_C"/>
</dbReference>
<dbReference type="Pfam" id="PF02518">
    <property type="entry name" value="HATPase_c"/>
    <property type="match status" value="1"/>
</dbReference>
<keyword evidence="5" id="KW-0597">Phosphoprotein</keyword>
<dbReference type="PANTHER" id="PTHR45528:SF1">
    <property type="entry name" value="SENSOR HISTIDINE KINASE CPXA"/>
    <property type="match status" value="1"/>
</dbReference>
<keyword evidence="8" id="KW-0547">Nucleotide-binding</keyword>
<dbReference type="AlphaFoldDB" id="A0A2P8HEC3"/>
<dbReference type="PROSITE" id="PS50109">
    <property type="entry name" value="HIS_KIN"/>
    <property type="match status" value="1"/>
</dbReference>
<dbReference type="GO" id="GO:0005524">
    <property type="term" value="F:ATP binding"/>
    <property type="evidence" value="ECO:0007669"/>
    <property type="project" value="UniProtKB-KW"/>
</dbReference>
<dbReference type="PRINTS" id="PR00344">
    <property type="entry name" value="BCTRLSENSOR"/>
</dbReference>
<dbReference type="Proteomes" id="UP000242310">
    <property type="component" value="Unassembled WGS sequence"/>
</dbReference>
<dbReference type="CDD" id="cd00082">
    <property type="entry name" value="HisKA"/>
    <property type="match status" value="1"/>
</dbReference>
<dbReference type="InterPro" id="IPR036097">
    <property type="entry name" value="HisK_dim/P_sf"/>
</dbReference>
<evidence type="ECO:0000259" key="15">
    <source>
        <dbReference type="PROSITE" id="PS50109"/>
    </source>
</evidence>
<evidence type="ECO:0000256" key="9">
    <source>
        <dbReference type="ARBA" id="ARBA00022777"/>
    </source>
</evidence>
<dbReference type="EMBL" id="PYAV01000008">
    <property type="protein sequence ID" value="PSL44563.1"/>
    <property type="molecule type" value="Genomic_DNA"/>
</dbReference>
<keyword evidence="10" id="KW-0067">ATP-binding</keyword>
<evidence type="ECO:0000259" key="16">
    <source>
        <dbReference type="PROSITE" id="PS50885"/>
    </source>
</evidence>
<reference evidence="17 18" key="1">
    <citation type="submission" date="2018-03" db="EMBL/GenBank/DDBJ databases">
        <title>Genomic Encyclopedia of Type Strains, Phase III (KMG-III): the genomes of soil and plant-associated and newly described type strains.</title>
        <authorList>
            <person name="Whitman W."/>
        </authorList>
    </citation>
    <scope>NUCLEOTIDE SEQUENCE [LARGE SCALE GENOMIC DNA]</scope>
    <source>
        <strain evidence="17 18">CGMCC 1.07653</strain>
    </source>
</reference>
<evidence type="ECO:0000256" key="7">
    <source>
        <dbReference type="ARBA" id="ARBA00022692"/>
    </source>
</evidence>